<dbReference type="InterPro" id="IPR011057">
    <property type="entry name" value="Mss4-like_sf"/>
</dbReference>
<keyword evidence="4" id="KW-0479">Metal-binding</keyword>
<dbReference type="PANTHER" id="PTHR10173">
    <property type="entry name" value="METHIONINE SULFOXIDE REDUCTASE"/>
    <property type="match status" value="1"/>
</dbReference>
<dbReference type="InterPro" id="IPR028427">
    <property type="entry name" value="Met_Sox_Rdtase_MsrB"/>
</dbReference>
<dbReference type="PANTHER" id="PTHR10173:SF52">
    <property type="entry name" value="METHIONINE-R-SULFOXIDE REDUCTASE B1"/>
    <property type="match status" value="1"/>
</dbReference>
<gene>
    <name evidence="10" type="ORF">DSOUD_1511</name>
</gene>
<keyword evidence="6" id="KW-0560">Oxidoreductase</keyword>
<evidence type="ECO:0000256" key="2">
    <source>
        <dbReference type="ARBA" id="ARBA00007174"/>
    </source>
</evidence>
<dbReference type="FunFam" id="2.170.150.20:FF:000001">
    <property type="entry name" value="Peptide methionine sulfoxide reductase MsrB"/>
    <property type="match status" value="1"/>
</dbReference>
<name>A0A0M4D066_9BACT</name>
<feature type="signal peptide" evidence="8">
    <location>
        <begin position="1"/>
        <end position="23"/>
    </location>
</feature>
<dbReference type="STRING" id="1603606.DSOUD_1511"/>
<dbReference type="PROSITE" id="PS51790">
    <property type="entry name" value="MSRB"/>
    <property type="match status" value="1"/>
</dbReference>
<dbReference type="EC" id="1.8.4.12" evidence="3"/>
<evidence type="ECO:0000256" key="5">
    <source>
        <dbReference type="ARBA" id="ARBA00022833"/>
    </source>
</evidence>
<dbReference type="GO" id="GO:0006979">
    <property type="term" value="P:response to oxidative stress"/>
    <property type="evidence" value="ECO:0007669"/>
    <property type="project" value="InterPro"/>
</dbReference>
<dbReference type="PATRIC" id="fig|1603606.3.peg.1644"/>
<evidence type="ECO:0000256" key="3">
    <source>
        <dbReference type="ARBA" id="ARBA00012499"/>
    </source>
</evidence>
<keyword evidence="11" id="KW-1185">Reference proteome</keyword>
<accession>A0A0M4D066</accession>
<dbReference type="Gene3D" id="2.170.150.20">
    <property type="entry name" value="Peptide methionine sulfoxide reductase"/>
    <property type="match status" value="1"/>
</dbReference>
<dbReference type="GO" id="GO:0033743">
    <property type="term" value="F:peptide-methionine (R)-S-oxide reductase activity"/>
    <property type="evidence" value="ECO:0007669"/>
    <property type="project" value="UniProtKB-EC"/>
</dbReference>
<feature type="chain" id="PRO_5005791726" description="peptide-methionine (R)-S-oxide reductase" evidence="8">
    <location>
        <begin position="24"/>
        <end position="171"/>
    </location>
</feature>
<keyword evidence="5" id="KW-0862">Zinc</keyword>
<dbReference type="GO" id="GO:0030091">
    <property type="term" value="P:protein repair"/>
    <property type="evidence" value="ECO:0007669"/>
    <property type="project" value="InterPro"/>
</dbReference>
<evidence type="ECO:0000256" key="7">
    <source>
        <dbReference type="ARBA" id="ARBA00048488"/>
    </source>
</evidence>
<dbReference type="EMBL" id="CP010802">
    <property type="protein sequence ID" value="ALC16290.1"/>
    <property type="molecule type" value="Genomic_DNA"/>
</dbReference>
<keyword evidence="8" id="KW-0732">Signal</keyword>
<organism evidence="10 11">
    <name type="scientific">Desulfuromonas soudanensis</name>
    <dbReference type="NCBI Taxonomy" id="1603606"/>
    <lineage>
        <taxon>Bacteria</taxon>
        <taxon>Pseudomonadati</taxon>
        <taxon>Thermodesulfobacteriota</taxon>
        <taxon>Desulfuromonadia</taxon>
        <taxon>Desulfuromonadales</taxon>
        <taxon>Desulfuromonadaceae</taxon>
        <taxon>Desulfuromonas</taxon>
    </lineage>
</organism>
<dbReference type="OrthoDB" id="4174719at2"/>
<reference evidence="10 11" key="1">
    <citation type="submission" date="2015-07" db="EMBL/GenBank/DDBJ databases">
        <title>Isolation and Genomic Characterization of a Novel Halophilic Metal-Reducing Deltaproteobacterium from the Deep Subsurface.</title>
        <authorList>
            <person name="Badalamenti J.P."/>
            <person name="Summers Z.M."/>
            <person name="Gralnick J.A."/>
            <person name="Bond D.R."/>
        </authorList>
    </citation>
    <scope>NUCLEOTIDE SEQUENCE [LARGE SCALE GENOMIC DNA]</scope>
    <source>
        <strain evidence="10 11">WTL</strain>
    </source>
</reference>
<evidence type="ECO:0000256" key="6">
    <source>
        <dbReference type="ARBA" id="ARBA00023002"/>
    </source>
</evidence>
<dbReference type="Pfam" id="PF01641">
    <property type="entry name" value="SelR"/>
    <property type="match status" value="1"/>
</dbReference>
<protein>
    <recommendedName>
        <fullName evidence="3">peptide-methionine (R)-S-oxide reductase</fullName>
        <ecNumber evidence="3">1.8.4.12</ecNumber>
    </recommendedName>
</protein>
<evidence type="ECO:0000256" key="4">
    <source>
        <dbReference type="ARBA" id="ARBA00022723"/>
    </source>
</evidence>
<dbReference type="GO" id="GO:0046872">
    <property type="term" value="F:metal ion binding"/>
    <property type="evidence" value="ECO:0007669"/>
    <property type="project" value="UniProtKB-KW"/>
</dbReference>
<dbReference type="SUPFAM" id="SSF51316">
    <property type="entry name" value="Mss4-like"/>
    <property type="match status" value="1"/>
</dbReference>
<comment type="cofactor">
    <cofactor evidence="1">
        <name>Zn(2+)</name>
        <dbReference type="ChEBI" id="CHEBI:29105"/>
    </cofactor>
</comment>
<evidence type="ECO:0000256" key="1">
    <source>
        <dbReference type="ARBA" id="ARBA00001947"/>
    </source>
</evidence>
<dbReference type="InterPro" id="IPR002579">
    <property type="entry name" value="Met_Sox_Rdtase_MsrB_dom"/>
</dbReference>
<sequence>MRRTGLILGLLALMLAAPRPAQAEEIRIYSVGEGTYVMSEKVVKSPEEWKARLTPEQYHVLREKGTERAYSGKLWNEHRHGIYRCAACGLDLFSSTSKYESGTGWPSFYEPVAPENIATAPDRGLFTTRTEVLCRRCDSHLGHVFNDGPDPTGERYCMNSAALTFVETAEQ</sequence>
<evidence type="ECO:0000313" key="11">
    <source>
        <dbReference type="Proteomes" id="UP000057158"/>
    </source>
</evidence>
<evidence type="ECO:0000259" key="9">
    <source>
        <dbReference type="PROSITE" id="PS51790"/>
    </source>
</evidence>
<evidence type="ECO:0000256" key="8">
    <source>
        <dbReference type="SAM" id="SignalP"/>
    </source>
</evidence>
<evidence type="ECO:0000313" key="10">
    <source>
        <dbReference type="EMBL" id="ALC16290.1"/>
    </source>
</evidence>
<feature type="domain" description="MsrB" evidence="9">
    <location>
        <begin position="46"/>
        <end position="168"/>
    </location>
</feature>
<dbReference type="NCBIfam" id="TIGR00357">
    <property type="entry name" value="peptide-methionine (R)-S-oxide reductase MsrB"/>
    <property type="match status" value="1"/>
</dbReference>
<dbReference type="Proteomes" id="UP000057158">
    <property type="component" value="Chromosome"/>
</dbReference>
<proteinExistence type="inferred from homology"/>
<comment type="catalytic activity">
    <reaction evidence="7">
        <text>L-methionyl-[protein] + [thioredoxin]-disulfide + H2O = L-methionyl-(R)-S-oxide-[protein] + [thioredoxin]-dithiol</text>
        <dbReference type="Rhea" id="RHEA:24164"/>
        <dbReference type="Rhea" id="RHEA-COMP:10698"/>
        <dbReference type="Rhea" id="RHEA-COMP:10700"/>
        <dbReference type="Rhea" id="RHEA-COMP:12313"/>
        <dbReference type="Rhea" id="RHEA-COMP:12314"/>
        <dbReference type="ChEBI" id="CHEBI:15377"/>
        <dbReference type="ChEBI" id="CHEBI:16044"/>
        <dbReference type="ChEBI" id="CHEBI:29950"/>
        <dbReference type="ChEBI" id="CHEBI:45764"/>
        <dbReference type="ChEBI" id="CHEBI:50058"/>
        <dbReference type="EC" id="1.8.4.12"/>
    </reaction>
</comment>
<dbReference type="AlphaFoldDB" id="A0A0M4D066"/>
<dbReference type="KEGG" id="des:DSOUD_1511"/>
<dbReference type="GO" id="GO:0005737">
    <property type="term" value="C:cytoplasm"/>
    <property type="evidence" value="ECO:0007669"/>
    <property type="project" value="TreeGrafter"/>
</dbReference>
<comment type="similarity">
    <text evidence="2">Belongs to the MsrB Met sulfoxide reductase family.</text>
</comment>